<feature type="compositionally biased region" description="Low complexity" evidence="1">
    <location>
        <begin position="39"/>
        <end position="60"/>
    </location>
</feature>
<dbReference type="GeneID" id="28884944"/>
<organism evidence="3 4">
    <name type="scientific">Purpureocillium lilacinum</name>
    <name type="common">Paecilomyces lilacinus</name>
    <dbReference type="NCBI Taxonomy" id="33203"/>
    <lineage>
        <taxon>Eukaryota</taxon>
        <taxon>Fungi</taxon>
        <taxon>Dikarya</taxon>
        <taxon>Ascomycota</taxon>
        <taxon>Pezizomycotina</taxon>
        <taxon>Sordariomycetes</taxon>
        <taxon>Hypocreomycetidae</taxon>
        <taxon>Hypocreales</taxon>
        <taxon>Ophiocordycipitaceae</taxon>
        <taxon>Purpureocillium</taxon>
    </lineage>
</organism>
<feature type="region of interest" description="Disordered" evidence="1">
    <location>
        <begin position="39"/>
        <end position="89"/>
    </location>
</feature>
<feature type="transmembrane region" description="Helical" evidence="2">
    <location>
        <begin position="7"/>
        <end position="27"/>
    </location>
</feature>
<dbReference type="EMBL" id="LSBI01000002">
    <property type="protein sequence ID" value="OAQ93650.1"/>
    <property type="molecule type" value="Genomic_DNA"/>
</dbReference>
<evidence type="ECO:0000313" key="3">
    <source>
        <dbReference type="EMBL" id="OAQ93650.1"/>
    </source>
</evidence>
<keyword evidence="2" id="KW-0812">Transmembrane</keyword>
<gene>
    <name evidence="3" type="ORF">VFPFJ_02812</name>
</gene>
<dbReference type="KEGG" id="plj:28884944"/>
<sequence>MVQRNHVIAIIIIVLFAILALVSFGIWKLVHTARRDLSVTSASSGSSGSDSLAASESSTVASTREPPSDLLYETSPERSTTPRPTTRRIFPYDFMTENPMFQTVIENMQDESRAEVASTRSRATIRDRDNTSDMVSSSEAAGPSAFHKQCLVALKLLHELKDDLEMRRGDAERRRDEFASALRRRDWLDFRRDPVHFLTITLGISEPKDLLDRMAWFSKQGGRGLRDSQSEARLQAQIDWDCSMPDLSRVNIVCRKQELSDKARILASQIEHVDHLIMCASSALAEDGEEVDGNDDDSSLGFGGMDEELESLGSSQKQDRSSHSDASTQEEEEEEEEEEEKKKMKKKNKGKQPWYNDVVLDTDRPSRESDRASPLLRPSSPSDLETRSEDETSHQDFELSFPPATSASEAYYQAMLRARHNARAPRTQHTTTTVNSTAPSPDVRSPRDGYPNFSLEDLVDAMIGTTVDSMLERISREEAVDILQGAMMKAAEFHAQEVLENESRQRAREGSR</sequence>
<reference evidence="3 4" key="1">
    <citation type="submission" date="2016-02" db="EMBL/GenBank/DDBJ databases">
        <title>Biosynthesis of antibiotic leucinostatins and their inhibition on Phytophthora in bio-control Purpureocillium lilacinum.</title>
        <authorList>
            <person name="Wang G."/>
            <person name="Liu Z."/>
            <person name="Lin R."/>
            <person name="Li E."/>
            <person name="Mao Z."/>
            <person name="Ling J."/>
            <person name="Yin W."/>
            <person name="Xie B."/>
        </authorList>
    </citation>
    <scope>NUCLEOTIDE SEQUENCE [LARGE SCALE GENOMIC DNA]</scope>
    <source>
        <strain evidence="3">PLFJ-1</strain>
    </source>
</reference>
<comment type="caution">
    <text evidence="3">The sequence shown here is derived from an EMBL/GenBank/DDBJ whole genome shotgun (WGS) entry which is preliminary data.</text>
</comment>
<feature type="compositionally biased region" description="Polar residues" evidence="1">
    <location>
        <begin position="427"/>
        <end position="439"/>
    </location>
</feature>
<dbReference type="Proteomes" id="UP000078340">
    <property type="component" value="Unassembled WGS sequence"/>
</dbReference>
<feature type="compositionally biased region" description="Low complexity" evidence="1">
    <location>
        <begin position="372"/>
        <end position="383"/>
    </location>
</feature>
<evidence type="ECO:0000256" key="2">
    <source>
        <dbReference type="SAM" id="Phobius"/>
    </source>
</evidence>
<protein>
    <submittedName>
        <fullName evidence="3">Uncharacterized protein</fullName>
    </submittedName>
</protein>
<feature type="compositionally biased region" description="Basic and acidic residues" evidence="1">
    <location>
        <begin position="384"/>
        <end position="397"/>
    </location>
</feature>
<feature type="compositionally biased region" description="Acidic residues" evidence="1">
    <location>
        <begin position="287"/>
        <end position="298"/>
    </location>
</feature>
<proteinExistence type="predicted"/>
<feature type="compositionally biased region" description="Low complexity" evidence="1">
    <location>
        <begin position="73"/>
        <end position="88"/>
    </location>
</feature>
<name>A0A179HW88_PURLI</name>
<evidence type="ECO:0000313" key="4">
    <source>
        <dbReference type="Proteomes" id="UP000078340"/>
    </source>
</evidence>
<feature type="region of interest" description="Disordered" evidence="1">
    <location>
        <begin position="417"/>
        <end position="450"/>
    </location>
</feature>
<keyword evidence="2" id="KW-0472">Membrane</keyword>
<dbReference type="AlphaFoldDB" id="A0A179HW88"/>
<evidence type="ECO:0000256" key="1">
    <source>
        <dbReference type="SAM" id="MobiDB-lite"/>
    </source>
</evidence>
<accession>A0A179HW88</accession>
<feature type="region of interest" description="Disordered" evidence="1">
    <location>
        <begin position="287"/>
        <end position="405"/>
    </location>
</feature>
<keyword evidence="2" id="KW-1133">Transmembrane helix</keyword>
<feature type="compositionally biased region" description="Basic and acidic residues" evidence="1">
    <location>
        <begin position="361"/>
        <end position="371"/>
    </location>
</feature>
<feature type="compositionally biased region" description="Acidic residues" evidence="1">
    <location>
        <begin position="328"/>
        <end position="339"/>
    </location>
</feature>